<reference evidence="4 5" key="1">
    <citation type="journal article" date="2018" name="Mycol. Prog.">
        <title>Coniella lustricola, a new species from submerged detritus.</title>
        <authorList>
            <person name="Raudabaugh D.B."/>
            <person name="Iturriaga T."/>
            <person name="Carver A."/>
            <person name="Mondo S."/>
            <person name="Pangilinan J."/>
            <person name="Lipzen A."/>
            <person name="He G."/>
            <person name="Amirebrahimi M."/>
            <person name="Grigoriev I.V."/>
            <person name="Miller A.N."/>
        </authorList>
    </citation>
    <scope>NUCLEOTIDE SEQUENCE [LARGE SCALE GENOMIC DNA]</scope>
    <source>
        <strain evidence="4 5">B22-T-1</strain>
    </source>
</reference>
<feature type="signal peptide" evidence="3">
    <location>
        <begin position="1"/>
        <end position="18"/>
    </location>
</feature>
<evidence type="ECO:0000313" key="5">
    <source>
        <dbReference type="Proteomes" id="UP000241462"/>
    </source>
</evidence>
<gene>
    <name evidence="4" type="ORF">BD289DRAFT_480838</name>
</gene>
<keyword evidence="3" id="KW-0732">Signal</keyword>
<dbReference type="Proteomes" id="UP000241462">
    <property type="component" value="Unassembled WGS sequence"/>
</dbReference>
<feature type="transmembrane region" description="Helical" evidence="2">
    <location>
        <begin position="163"/>
        <end position="181"/>
    </location>
</feature>
<sequence length="258" mass="27819">MKAGYLLTSLAWTSWATATPLVRTAVLVAGSATKTISLEAASRNGGSGQQPPHELGAVDSHPPATAEQQPSVILDSEHPLTTVELMSLSAAVASSVHIPTLVSLQQSPVKPKPFKTKVSVGALVAPSNANGQTQQVAQVLEIGIVKTYLVPIYFASTQRIDTLVAAAILTFLLVVLAYEIYHLALRFGIFVFGEEEAGDFQPRKYDASLMTMENGTSTYEMYSDDEDATMAPFGGFELPREHKRPRPSENLYEKSLPI</sequence>
<feature type="region of interest" description="Disordered" evidence="1">
    <location>
        <begin position="236"/>
        <end position="258"/>
    </location>
</feature>
<feature type="chain" id="PRO_5015756341" evidence="3">
    <location>
        <begin position="19"/>
        <end position="258"/>
    </location>
</feature>
<keyword evidence="2" id="KW-1133">Transmembrane helix</keyword>
<dbReference type="InParanoid" id="A0A2T3AEE4"/>
<evidence type="ECO:0000313" key="4">
    <source>
        <dbReference type="EMBL" id="PSR94034.1"/>
    </source>
</evidence>
<keyword evidence="2" id="KW-0812">Transmembrane</keyword>
<keyword evidence="2" id="KW-0472">Membrane</keyword>
<evidence type="ECO:0000256" key="2">
    <source>
        <dbReference type="SAM" id="Phobius"/>
    </source>
</evidence>
<dbReference type="AlphaFoldDB" id="A0A2T3AEE4"/>
<evidence type="ECO:0000256" key="3">
    <source>
        <dbReference type="SAM" id="SignalP"/>
    </source>
</evidence>
<accession>A0A2T3AEE4</accession>
<name>A0A2T3AEE4_9PEZI</name>
<evidence type="ECO:0000256" key="1">
    <source>
        <dbReference type="SAM" id="MobiDB-lite"/>
    </source>
</evidence>
<protein>
    <submittedName>
        <fullName evidence="4">Uncharacterized protein</fullName>
    </submittedName>
</protein>
<proteinExistence type="predicted"/>
<dbReference type="EMBL" id="KZ678402">
    <property type="protein sequence ID" value="PSR94034.1"/>
    <property type="molecule type" value="Genomic_DNA"/>
</dbReference>
<feature type="region of interest" description="Disordered" evidence="1">
    <location>
        <begin position="42"/>
        <end position="69"/>
    </location>
</feature>
<organism evidence="4 5">
    <name type="scientific">Coniella lustricola</name>
    <dbReference type="NCBI Taxonomy" id="2025994"/>
    <lineage>
        <taxon>Eukaryota</taxon>
        <taxon>Fungi</taxon>
        <taxon>Dikarya</taxon>
        <taxon>Ascomycota</taxon>
        <taxon>Pezizomycotina</taxon>
        <taxon>Sordariomycetes</taxon>
        <taxon>Sordariomycetidae</taxon>
        <taxon>Diaporthales</taxon>
        <taxon>Schizoparmaceae</taxon>
        <taxon>Coniella</taxon>
    </lineage>
</organism>
<keyword evidence="5" id="KW-1185">Reference proteome</keyword>